<feature type="binding site" evidence="7">
    <location>
        <position position="240"/>
    </location>
    <ligand>
        <name>Mg(2+)</name>
        <dbReference type="ChEBI" id="CHEBI:18420"/>
        <label>1</label>
    </ligand>
</feature>
<proteinExistence type="inferred from homology"/>
<feature type="binding site" evidence="7">
    <location>
        <position position="142"/>
    </location>
    <ligand>
        <name>Mg(2+)</name>
        <dbReference type="ChEBI" id="CHEBI:18420"/>
        <label>1</label>
    </ligand>
</feature>
<comment type="caution">
    <text evidence="10">The sequence shown here is derived from an EMBL/GenBank/DDBJ whole genome shotgun (WGS) entry which is preliminary data.</text>
</comment>
<dbReference type="PANTHER" id="PTHR43250">
    <property type="entry name" value="EXODEOXYRIBONUCLEASE III"/>
    <property type="match status" value="1"/>
</dbReference>
<feature type="active site" description="Proton acceptor" evidence="6">
    <location>
        <position position="240"/>
    </location>
</feature>
<dbReference type="InterPro" id="IPR004808">
    <property type="entry name" value="AP_endonuc_1"/>
</dbReference>
<comment type="cofactor">
    <cofactor evidence="1">
        <name>Mn(2+)</name>
        <dbReference type="ChEBI" id="CHEBI:29035"/>
    </cofactor>
</comment>
<dbReference type="EMBL" id="QFQP01000007">
    <property type="protein sequence ID" value="PZR14551.1"/>
    <property type="molecule type" value="Genomic_DNA"/>
</dbReference>
<feature type="binding site" evidence="7">
    <location>
        <position position="7"/>
    </location>
    <ligand>
        <name>Mg(2+)</name>
        <dbReference type="ChEBI" id="CHEBI:18420"/>
        <label>1</label>
    </ligand>
</feature>
<dbReference type="PROSITE" id="PS51435">
    <property type="entry name" value="AP_NUCLEASE_F1_4"/>
    <property type="match status" value="1"/>
</dbReference>
<feature type="site" description="Interaction with DNA substrate" evidence="8">
    <location>
        <position position="240"/>
    </location>
</feature>
<feature type="domain" description="Endonuclease/exonuclease/phosphatase" evidence="9">
    <location>
        <begin position="5"/>
        <end position="240"/>
    </location>
</feature>
<evidence type="ECO:0000313" key="10">
    <source>
        <dbReference type="EMBL" id="PZR14551.1"/>
    </source>
</evidence>
<comment type="cofactor">
    <cofactor evidence="7">
        <name>Mg(2+)</name>
        <dbReference type="ChEBI" id="CHEBI:18420"/>
    </cofactor>
    <cofactor evidence="7">
        <name>Mn(2+)</name>
        <dbReference type="ChEBI" id="CHEBI:29035"/>
    </cofactor>
    <text evidence="7">Probably binds two magnesium or manganese ions per subunit.</text>
</comment>
<dbReference type="PROSITE" id="PS00728">
    <property type="entry name" value="AP_NUCLEASE_F1_3"/>
    <property type="match status" value="1"/>
</dbReference>
<evidence type="ECO:0000256" key="6">
    <source>
        <dbReference type="PIRSR" id="PIRSR604808-1"/>
    </source>
</evidence>
<dbReference type="InterPro" id="IPR036691">
    <property type="entry name" value="Endo/exonu/phosph_ase_sf"/>
</dbReference>
<feature type="site" description="Important for catalytic activity" evidence="8">
    <location>
        <position position="214"/>
    </location>
</feature>
<dbReference type="SUPFAM" id="SSF56219">
    <property type="entry name" value="DNase I-like"/>
    <property type="match status" value="1"/>
</dbReference>
<organism evidence="10 11">
    <name type="scientific">Archangium gephyra</name>
    <dbReference type="NCBI Taxonomy" id="48"/>
    <lineage>
        <taxon>Bacteria</taxon>
        <taxon>Pseudomonadati</taxon>
        <taxon>Myxococcota</taxon>
        <taxon>Myxococcia</taxon>
        <taxon>Myxococcales</taxon>
        <taxon>Cystobacterineae</taxon>
        <taxon>Archangiaceae</taxon>
        <taxon>Archangium</taxon>
    </lineage>
</organism>
<evidence type="ECO:0000256" key="5">
    <source>
        <dbReference type="ARBA" id="ARBA00022842"/>
    </source>
</evidence>
<feature type="binding site" evidence="7">
    <location>
        <position position="239"/>
    </location>
    <ligand>
        <name>Mg(2+)</name>
        <dbReference type="ChEBI" id="CHEBI:18420"/>
        <label>1</label>
    </ligand>
</feature>
<evidence type="ECO:0000313" key="11">
    <source>
        <dbReference type="Proteomes" id="UP000249061"/>
    </source>
</evidence>
<keyword evidence="5 7" id="KW-0460">Magnesium</keyword>
<dbReference type="InterPro" id="IPR020847">
    <property type="entry name" value="AP_endonuclease_F1_BS"/>
</dbReference>
<dbReference type="GO" id="GO:0008311">
    <property type="term" value="F:double-stranded DNA 3'-5' DNA exonuclease activity"/>
    <property type="evidence" value="ECO:0007669"/>
    <property type="project" value="InterPro"/>
</dbReference>
<reference evidence="10 11" key="1">
    <citation type="submission" date="2017-08" db="EMBL/GenBank/DDBJ databases">
        <title>Infants hospitalized years apart are colonized by the same room-sourced microbial strains.</title>
        <authorList>
            <person name="Brooks B."/>
            <person name="Olm M.R."/>
            <person name="Firek B.A."/>
            <person name="Baker R."/>
            <person name="Thomas B.C."/>
            <person name="Morowitz M.J."/>
            <person name="Banfield J.F."/>
        </authorList>
    </citation>
    <scope>NUCLEOTIDE SEQUENCE [LARGE SCALE GENOMIC DNA]</scope>
    <source>
        <strain evidence="10">S2_003_000_R2_14</strain>
    </source>
</reference>
<feature type="binding site" evidence="7">
    <location>
        <position position="34"/>
    </location>
    <ligand>
        <name>Mg(2+)</name>
        <dbReference type="ChEBI" id="CHEBI:18420"/>
        <label>1</label>
    </ligand>
</feature>
<evidence type="ECO:0000256" key="7">
    <source>
        <dbReference type="PIRSR" id="PIRSR604808-2"/>
    </source>
</evidence>
<evidence type="ECO:0000259" key="9">
    <source>
        <dbReference type="Pfam" id="PF03372"/>
    </source>
</evidence>
<feature type="binding site" evidence="7">
    <location>
        <position position="144"/>
    </location>
    <ligand>
        <name>Mg(2+)</name>
        <dbReference type="ChEBI" id="CHEBI:18420"/>
        <label>1</label>
    </ligand>
</feature>
<dbReference type="PANTHER" id="PTHR43250:SF2">
    <property type="entry name" value="EXODEOXYRIBONUCLEASE III"/>
    <property type="match status" value="1"/>
</dbReference>
<accession>A0A2W5VVC4</accession>
<dbReference type="InterPro" id="IPR005135">
    <property type="entry name" value="Endo/exonuclease/phosphatase"/>
</dbReference>
<dbReference type="InterPro" id="IPR020848">
    <property type="entry name" value="AP_endonuclease_F1_CS"/>
</dbReference>
<dbReference type="GO" id="GO:0003677">
    <property type="term" value="F:DNA binding"/>
    <property type="evidence" value="ECO:0007669"/>
    <property type="project" value="InterPro"/>
</dbReference>
<sequence length="280" mass="31632">MKITTWNVNGIRARADQLADWLRLEKPDVVCLQEIKALPHQIPQHLVEHEHYWSYWHGGGGYSGVALLVHKQLSPTRPQFSHPEFDHENRIVVARFDDVLVASIYVPNGGKDFNAKVRFLEAMEQYAAVQHAAGLKLMLCGDLNVARTPVDVHEKLRNSQQTGQTDGERALLERILSHGLTDLGRHFAPDDTALFTWWAPWRQYRERNIGWRLDYVLTSEPLTKAAQRCTAIREFGSSDHGPVTAVFEGQLFDPAKVTEGKAPEAKKAEAPAIPQLDLFS</sequence>
<name>A0A2W5VVC4_9BACT</name>
<evidence type="ECO:0000256" key="3">
    <source>
        <dbReference type="ARBA" id="ARBA00022723"/>
    </source>
</evidence>
<gene>
    <name evidence="10" type="primary">xth</name>
    <name evidence="10" type="ORF">DI536_09980</name>
</gene>
<feature type="site" description="Transition state stabilizer" evidence="8">
    <location>
        <position position="144"/>
    </location>
</feature>
<dbReference type="Gene3D" id="3.60.10.10">
    <property type="entry name" value="Endonuclease/exonuclease/phosphatase"/>
    <property type="match status" value="1"/>
</dbReference>
<dbReference type="Pfam" id="PF03372">
    <property type="entry name" value="Exo_endo_phos"/>
    <property type="match status" value="1"/>
</dbReference>
<dbReference type="InterPro" id="IPR037493">
    <property type="entry name" value="ExoIII-like"/>
</dbReference>
<keyword evidence="7" id="KW-0464">Manganese</keyword>
<dbReference type="NCBIfam" id="TIGR00195">
    <property type="entry name" value="exoDNase_III"/>
    <property type="match status" value="1"/>
</dbReference>
<evidence type="ECO:0000256" key="8">
    <source>
        <dbReference type="PIRSR" id="PIRSR604808-3"/>
    </source>
</evidence>
<evidence type="ECO:0000256" key="4">
    <source>
        <dbReference type="ARBA" id="ARBA00022801"/>
    </source>
</evidence>
<dbReference type="Proteomes" id="UP000249061">
    <property type="component" value="Unassembled WGS sequence"/>
</dbReference>
<keyword evidence="3 7" id="KW-0479">Metal-binding</keyword>
<keyword evidence="4" id="KW-0378">Hydrolase</keyword>
<dbReference type="GO" id="GO:0006281">
    <property type="term" value="P:DNA repair"/>
    <property type="evidence" value="ECO:0007669"/>
    <property type="project" value="InterPro"/>
</dbReference>
<dbReference type="GO" id="GO:0046872">
    <property type="term" value="F:metal ion binding"/>
    <property type="evidence" value="ECO:0007669"/>
    <property type="project" value="UniProtKB-KW"/>
</dbReference>
<dbReference type="PROSITE" id="PS00726">
    <property type="entry name" value="AP_NUCLEASE_F1_1"/>
    <property type="match status" value="1"/>
</dbReference>
<evidence type="ECO:0000256" key="2">
    <source>
        <dbReference type="ARBA" id="ARBA00007092"/>
    </source>
</evidence>
<feature type="active site" evidence="6">
    <location>
        <position position="105"/>
    </location>
</feature>
<dbReference type="AlphaFoldDB" id="A0A2W5VVC4"/>
<comment type="similarity">
    <text evidence="2">Belongs to the DNA repair enzymes AP/ExoA family.</text>
</comment>
<protein>
    <submittedName>
        <fullName evidence="10">Exodeoxyribonuclease III</fullName>
    </submittedName>
</protein>
<dbReference type="GO" id="GO:0004519">
    <property type="term" value="F:endonuclease activity"/>
    <property type="evidence" value="ECO:0007669"/>
    <property type="project" value="InterPro"/>
</dbReference>
<feature type="active site" description="Proton donor/acceptor" evidence="6">
    <location>
        <position position="142"/>
    </location>
</feature>
<dbReference type="NCBIfam" id="TIGR00633">
    <property type="entry name" value="xth"/>
    <property type="match status" value="1"/>
</dbReference>
<evidence type="ECO:0000256" key="1">
    <source>
        <dbReference type="ARBA" id="ARBA00001936"/>
    </source>
</evidence>